<protein>
    <submittedName>
        <fullName evidence="1">Uncharacterized lipoprotein syc1174_c</fullName>
    </submittedName>
</protein>
<comment type="caution">
    <text evidence="1">The sequence shown here is derived from an EMBL/GenBank/DDBJ whole genome shotgun (WGS) entry which is preliminary data.</text>
</comment>
<gene>
    <name evidence="1" type="ORF">GBAR_LOCUS11567</name>
</gene>
<organism evidence="1 2">
    <name type="scientific">Geodia barretti</name>
    <name type="common">Barrett's horny sponge</name>
    <dbReference type="NCBI Taxonomy" id="519541"/>
    <lineage>
        <taxon>Eukaryota</taxon>
        <taxon>Metazoa</taxon>
        <taxon>Porifera</taxon>
        <taxon>Demospongiae</taxon>
        <taxon>Heteroscleromorpha</taxon>
        <taxon>Tetractinellida</taxon>
        <taxon>Astrophorina</taxon>
        <taxon>Geodiidae</taxon>
        <taxon>Geodia</taxon>
    </lineage>
</organism>
<evidence type="ECO:0000313" key="1">
    <source>
        <dbReference type="EMBL" id="CAI8019211.1"/>
    </source>
</evidence>
<proteinExistence type="predicted"/>
<evidence type="ECO:0000313" key="2">
    <source>
        <dbReference type="Proteomes" id="UP001174909"/>
    </source>
</evidence>
<dbReference type="Proteomes" id="UP001174909">
    <property type="component" value="Unassembled WGS sequence"/>
</dbReference>
<dbReference type="AlphaFoldDB" id="A0AA35WJA7"/>
<name>A0AA35WJA7_GEOBA</name>
<dbReference type="Pfam" id="PF11805">
    <property type="entry name" value="DUF3326"/>
    <property type="match status" value="1"/>
</dbReference>
<dbReference type="PANTHER" id="PTHR36891">
    <property type="entry name" value="OS01G0127400 PROTEIN"/>
    <property type="match status" value="1"/>
</dbReference>
<dbReference type="EMBL" id="CASHTH010001733">
    <property type="protein sequence ID" value="CAI8019211.1"/>
    <property type="molecule type" value="Genomic_DNA"/>
</dbReference>
<dbReference type="PANTHER" id="PTHR36891:SF1">
    <property type="entry name" value="OS01G0127400 PROTEIN"/>
    <property type="match status" value="1"/>
</dbReference>
<accession>A0AA35WJA7</accession>
<sequence>MEPLFAELDRRRNEYDAVAITSLIGVPSGYHFEYFDRMGDMVNPWGGVEAMLTHAVSALYDVPSAHAPMLESREIANADPGVVDPRMAAEAVSLAMIQCILKGLQRSPRLVTDPEARRHHSVFNASDVSCLVIPDGCVGLPTLAALEQGISTIAVRENRNLMSNDLTELPWAPGQLHIVENYWEAAGVMAALRAGVDPTTVRRPLAGAQVTGLREQTASI</sequence>
<keyword evidence="1" id="KW-0449">Lipoprotein</keyword>
<keyword evidence="2" id="KW-1185">Reference proteome</keyword>
<reference evidence="1" key="1">
    <citation type="submission" date="2023-03" db="EMBL/GenBank/DDBJ databases">
        <authorList>
            <person name="Steffen K."/>
            <person name="Cardenas P."/>
        </authorList>
    </citation>
    <scope>NUCLEOTIDE SEQUENCE</scope>
</reference>
<dbReference type="InterPro" id="IPR021763">
    <property type="entry name" value="DUF3326"/>
</dbReference>